<dbReference type="SMART" id="SM00339">
    <property type="entry name" value="FH"/>
    <property type="match status" value="1"/>
</dbReference>
<dbReference type="GO" id="GO:0005634">
    <property type="term" value="C:nucleus"/>
    <property type="evidence" value="ECO:0007669"/>
    <property type="project" value="UniProtKB-SubCell"/>
</dbReference>
<keyword evidence="1 2" id="KW-0238">DNA-binding</keyword>
<protein>
    <recommendedName>
        <fullName evidence="3">Fork-head domain-containing protein</fullName>
    </recommendedName>
</protein>
<accession>A0AAN7X2V8</accession>
<dbReference type="GO" id="GO:0003700">
    <property type="term" value="F:DNA-binding transcription factor activity"/>
    <property type="evidence" value="ECO:0007669"/>
    <property type="project" value="InterPro"/>
</dbReference>
<organism evidence="4 5">
    <name type="scientific">Eleginops maclovinus</name>
    <name type="common">Patagonian blennie</name>
    <name type="synonym">Eleginus maclovinus</name>
    <dbReference type="NCBI Taxonomy" id="56733"/>
    <lineage>
        <taxon>Eukaryota</taxon>
        <taxon>Metazoa</taxon>
        <taxon>Chordata</taxon>
        <taxon>Craniata</taxon>
        <taxon>Vertebrata</taxon>
        <taxon>Euteleostomi</taxon>
        <taxon>Actinopterygii</taxon>
        <taxon>Neopterygii</taxon>
        <taxon>Teleostei</taxon>
        <taxon>Neoteleostei</taxon>
        <taxon>Acanthomorphata</taxon>
        <taxon>Eupercaria</taxon>
        <taxon>Perciformes</taxon>
        <taxon>Notothenioidei</taxon>
        <taxon>Eleginopidae</taxon>
        <taxon>Eleginops</taxon>
    </lineage>
</organism>
<feature type="domain" description="Fork-head" evidence="3">
    <location>
        <begin position="24"/>
        <end position="99"/>
    </location>
</feature>
<dbReference type="Proteomes" id="UP001346869">
    <property type="component" value="Unassembled WGS sequence"/>
</dbReference>
<dbReference type="InterPro" id="IPR001766">
    <property type="entry name" value="Fork_head_dom"/>
</dbReference>
<evidence type="ECO:0000313" key="5">
    <source>
        <dbReference type="Proteomes" id="UP001346869"/>
    </source>
</evidence>
<keyword evidence="5" id="KW-1185">Reference proteome</keyword>
<dbReference type="GO" id="GO:0043565">
    <property type="term" value="F:sequence-specific DNA binding"/>
    <property type="evidence" value="ECO:0007669"/>
    <property type="project" value="InterPro"/>
</dbReference>
<comment type="subcellular location">
    <subcellularLocation>
        <location evidence="2">Nucleus</location>
    </subcellularLocation>
</comment>
<comment type="caution">
    <text evidence="4">The sequence shown here is derived from an EMBL/GenBank/DDBJ whole genome shotgun (WGS) entry which is preliminary data.</text>
</comment>
<dbReference type="SUPFAM" id="SSF46785">
    <property type="entry name" value="Winged helix' DNA-binding domain"/>
    <property type="match status" value="1"/>
</dbReference>
<dbReference type="EMBL" id="JAUZQC010000018">
    <property type="protein sequence ID" value="KAK5855183.1"/>
    <property type="molecule type" value="Genomic_DNA"/>
</dbReference>
<keyword evidence="2" id="KW-0539">Nucleus</keyword>
<reference evidence="4 5" key="1">
    <citation type="journal article" date="2023" name="Genes (Basel)">
        <title>Chromosome-Level Genome Assembly and Circadian Gene Repertoire of the Patagonia Blennie Eleginops maclovinus-The Closest Ancestral Proxy of Antarctic Cryonotothenioids.</title>
        <authorList>
            <person name="Cheng C.C."/>
            <person name="Rivera-Colon A.G."/>
            <person name="Minhas B.F."/>
            <person name="Wilson L."/>
            <person name="Rayamajhi N."/>
            <person name="Vargas-Chacoff L."/>
            <person name="Catchen J.M."/>
        </authorList>
    </citation>
    <scope>NUCLEOTIDE SEQUENCE [LARGE SCALE GENOMIC DNA]</scope>
    <source>
        <strain evidence="4">JMC-PN-2008</strain>
    </source>
</reference>
<dbReference type="Gene3D" id="1.10.10.10">
    <property type="entry name" value="Winged helix-like DNA-binding domain superfamily/Winged helix DNA-binding domain"/>
    <property type="match status" value="1"/>
</dbReference>
<sequence>MKNRTAKFEALLRPASCSQRGVFKRSTAYLARIAVILHYAPGKMLTFTRLVERLVPLIPDDIVTVENSIRVCLSNNKCFVRIPVTQNVIKRNHWKLDSNQITAKMAHRHFKGILQLFPELASKVE</sequence>
<dbReference type="InterPro" id="IPR036390">
    <property type="entry name" value="WH_DNA-bd_sf"/>
</dbReference>
<name>A0AAN7X2V8_ELEMC</name>
<gene>
    <name evidence="4" type="ORF">PBY51_005313</name>
</gene>
<evidence type="ECO:0000313" key="4">
    <source>
        <dbReference type="EMBL" id="KAK5855183.1"/>
    </source>
</evidence>
<reference evidence="4 5" key="2">
    <citation type="journal article" date="2023" name="Mol. Biol. Evol.">
        <title>Genomics of Secondarily Temperate Adaptation in the Only Non-Antarctic Icefish.</title>
        <authorList>
            <person name="Rivera-Colon A.G."/>
            <person name="Rayamajhi N."/>
            <person name="Minhas B.F."/>
            <person name="Madrigal G."/>
            <person name="Bilyk K.T."/>
            <person name="Yoon V."/>
            <person name="Hune M."/>
            <person name="Gregory S."/>
            <person name="Cheng C.H.C."/>
            <person name="Catchen J.M."/>
        </authorList>
    </citation>
    <scope>NUCLEOTIDE SEQUENCE [LARGE SCALE GENOMIC DNA]</scope>
    <source>
        <strain evidence="4">JMC-PN-2008</strain>
    </source>
</reference>
<proteinExistence type="predicted"/>
<evidence type="ECO:0000256" key="2">
    <source>
        <dbReference type="PROSITE-ProRule" id="PRU00089"/>
    </source>
</evidence>
<feature type="DNA-binding region" description="Fork-head" evidence="2">
    <location>
        <begin position="24"/>
        <end position="99"/>
    </location>
</feature>
<dbReference type="AlphaFoldDB" id="A0AAN7X2V8"/>
<dbReference type="Pfam" id="PF00250">
    <property type="entry name" value="Forkhead"/>
    <property type="match status" value="1"/>
</dbReference>
<dbReference type="InterPro" id="IPR036388">
    <property type="entry name" value="WH-like_DNA-bd_sf"/>
</dbReference>
<dbReference type="PROSITE" id="PS50039">
    <property type="entry name" value="FORK_HEAD_3"/>
    <property type="match status" value="1"/>
</dbReference>
<evidence type="ECO:0000256" key="1">
    <source>
        <dbReference type="ARBA" id="ARBA00023125"/>
    </source>
</evidence>
<evidence type="ECO:0000259" key="3">
    <source>
        <dbReference type="PROSITE" id="PS50039"/>
    </source>
</evidence>